<accession>A0A8H5EVU7</accession>
<name>A0A8H5EVU7_9AGAR</name>
<proteinExistence type="predicted"/>
<dbReference type="Proteomes" id="UP000567179">
    <property type="component" value="Unassembled WGS sequence"/>
</dbReference>
<evidence type="ECO:0000313" key="2">
    <source>
        <dbReference type="Proteomes" id="UP000567179"/>
    </source>
</evidence>
<evidence type="ECO:0000313" key="1">
    <source>
        <dbReference type="EMBL" id="KAF5314500.1"/>
    </source>
</evidence>
<protein>
    <submittedName>
        <fullName evidence="1">Uncharacterized protein</fullName>
    </submittedName>
</protein>
<gene>
    <name evidence="1" type="ORF">D9619_011954</name>
</gene>
<dbReference type="AlphaFoldDB" id="A0A8H5EVU7"/>
<sequence>MSHSTSGDSGARNVDSGASMFRSASNINIQSSTFINGSGGMDKKKITDAMALLGSRAEKGAPYDAAAREDVPMCHEHTRVAIIDGRRYSLLANTVDDSRPFHLTLVYSSISY</sequence>
<comment type="caution">
    <text evidence="1">The sequence shown here is derived from an EMBL/GenBank/DDBJ whole genome shotgun (WGS) entry which is preliminary data.</text>
</comment>
<reference evidence="1 2" key="1">
    <citation type="journal article" date="2020" name="ISME J.">
        <title>Uncovering the hidden diversity of litter-decomposition mechanisms in mushroom-forming fungi.</title>
        <authorList>
            <person name="Floudas D."/>
            <person name="Bentzer J."/>
            <person name="Ahren D."/>
            <person name="Johansson T."/>
            <person name="Persson P."/>
            <person name="Tunlid A."/>
        </authorList>
    </citation>
    <scope>NUCLEOTIDE SEQUENCE [LARGE SCALE GENOMIC DNA]</scope>
    <source>
        <strain evidence="1 2">CBS 101986</strain>
    </source>
</reference>
<keyword evidence="2" id="KW-1185">Reference proteome</keyword>
<dbReference type="EMBL" id="JAACJJ010000044">
    <property type="protein sequence ID" value="KAF5314500.1"/>
    <property type="molecule type" value="Genomic_DNA"/>
</dbReference>
<organism evidence="1 2">
    <name type="scientific">Psilocybe cf. subviscida</name>
    <dbReference type="NCBI Taxonomy" id="2480587"/>
    <lineage>
        <taxon>Eukaryota</taxon>
        <taxon>Fungi</taxon>
        <taxon>Dikarya</taxon>
        <taxon>Basidiomycota</taxon>
        <taxon>Agaricomycotina</taxon>
        <taxon>Agaricomycetes</taxon>
        <taxon>Agaricomycetidae</taxon>
        <taxon>Agaricales</taxon>
        <taxon>Agaricineae</taxon>
        <taxon>Strophariaceae</taxon>
        <taxon>Psilocybe</taxon>
    </lineage>
</organism>